<dbReference type="Pfam" id="PF17921">
    <property type="entry name" value="Integrase_H2C2"/>
    <property type="match status" value="1"/>
</dbReference>
<dbReference type="Gene3D" id="3.30.70.270">
    <property type="match status" value="1"/>
</dbReference>
<evidence type="ECO:0000256" key="1">
    <source>
        <dbReference type="ARBA" id="ARBA00022679"/>
    </source>
</evidence>
<evidence type="ECO:0000256" key="2">
    <source>
        <dbReference type="ARBA" id="ARBA00022695"/>
    </source>
</evidence>
<dbReference type="InterPro" id="IPR041588">
    <property type="entry name" value="Integrase_H2C2"/>
</dbReference>
<dbReference type="Pfam" id="PF17917">
    <property type="entry name" value="RT_RNaseH"/>
    <property type="match status" value="1"/>
</dbReference>
<evidence type="ECO:0000256" key="3">
    <source>
        <dbReference type="ARBA" id="ARBA00022722"/>
    </source>
</evidence>
<dbReference type="AlphaFoldDB" id="A0A6L2NBY6"/>
<feature type="domain" description="Integrase zinc-binding" evidence="9">
    <location>
        <begin position="326"/>
        <end position="366"/>
    </location>
</feature>
<keyword evidence="3" id="KW-0540">Nuclease</keyword>
<feature type="domain" description="Reverse transcriptase" evidence="7">
    <location>
        <begin position="153"/>
        <end position="225"/>
    </location>
</feature>
<evidence type="ECO:0000256" key="4">
    <source>
        <dbReference type="ARBA" id="ARBA00022759"/>
    </source>
</evidence>
<dbReference type="InterPro" id="IPR053134">
    <property type="entry name" value="RNA-dir_DNA_polymerase"/>
</dbReference>
<evidence type="ECO:0000259" key="9">
    <source>
        <dbReference type="Pfam" id="PF17921"/>
    </source>
</evidence>
<proteinExistence type="predicted"/>
<keyword evidence="6" id="KW-0695">RNA-directed DNA polymerase</keyword>
<feature type="domain" description="Reverse transcriptase RNase H-like" evidence="8">
    <location>
        <begin position="229"/>
        <end position="282"/>
    </location>
</feature>
<dbReference type="InterPro" id="IPR000477">
    <property type="entry name" value="RT_dom"/>
</dbReference>
<dbReference type="SUPFAM" id="SSF53098">
    <property type="entry name" value="Ribonuclease H-like"/>
    <property type="match status" value="1"/>
</dbReference>
<dbReference type="GO" id="GO:0016787">
    <property type="term" value="F:hydrolase activity"/>
    <property type="evidence" value="ECO:0007669"/>
    <property type="project" value="UniProtKB-KW"/>
</dbReference>
<dbReference type="Gene3D" id="1.10.340.70">
    <property type="match status" value="1"/>
</dbReference>
<dbReference type="GO" id="GO:0004519">
    <property type="term" value="F:endonuclease activity"/>
    <property type="evidence" value="ECO:0007669"/>
    <property type="project" value="UniProtKB-KW"/>
</dbReference>
<evidence type="ECO:0000259" key="7">
    <source>
        <dbReference type="Pfam" id="PF00078"/>
    </source>
</evidence>
<dbReference type="Pfam" id="PF24626">
    <property type="entry name" value="SH3_Tf2-1"/>
    <property type="match status" value="1"/>
</dbReference>
<evidence type="ECO:0000259" key="8">
    <source>
        <dbReference type="Pfam" id="PF17917"/>
    </source>
</evidence>
<dbReference type="InterPro" id="IPR043128">
    <property type="entry name" value="Rev_trsase/Diguanyl_cyclase"/>
</dbReference>
<keyword evidence="5" id="KW-0378">Hydrolase</keyword>
<keyword evidence="1" id="KW-0808">Transferase</keyword>
<evidence type="ECO:0000256" key="5">
    <source>
        <dbReference type="ARBA" id="ARBA00022801"/>
    </source>
</evidence>
<comment type="caution">
    <text evidence="11">The sequence shown here is derived from an EMBL/GenBank/DDBJ whole genome shotgun (WGS) entry which is preliminary data.</text>
</comment>
<keyword evidence="4" id="KW-0255">Endonuclease</keyword>
<dbReference type="InterPro" id="IPR056924">
    <property type="entry name" value="SH3_Tf2-1"/>
</dbReference>
<dbReference type="EMBL" id="BKCJ010008408">
    <property type="protein sequence ID" value="GEU82064.1"/>
    <property type="molecule type" value="Genomic_DNA"/>
</dbReference>
<gene>
    <name evidence="11" type="ORF">Tci_054042</name>
</gene>
<reference evidence="11" key="1">
    <citation type="journal article" date="2019" name="Sci. Rep.">
        <title>Draft genome of Tanacetum cinerariifolium, the natural source of mosquito coil.</title>
        <authorList>
            <person name="Yamashiro T."/>
            <person name="Shiraishi A."/>
            <person name="Satake H."/>
            <person name="Nakayama K."/>
        </authorList>
    </citation>
    <scope>NUCLEOTIDE SEQUENCE</scope>
</reference>
<dbReference type="Pfam" id="PF00078">
    <property type="entry name" value="RVT_1"/>
    <property type="match status" value="1"/>
</dbReference>
<dbReference type="InterPro" id="IPR043502">
    <property type="entry name" value="DNA/RNA_pol_sf"/>
</dbReference>
<dbReference type="InterPro" id="IPR041373">
    <property type="entry name" value="RT_RNaseH"/>
</dbReference>
<evidence type="ECO:0000256" key="6">
    <source>
        <dbReference type="ARBA" id="ARBA00022918"/>
    </source>
</evidence>
<name>A0A6L2NBY6_TANCI</name>
<evidence type="ECO:0000259" key="10">
    <source>
        <dbReference type="Pfam" id="PF24626"/>
    </source>
</evidence>
<evidence type="ECO:0000313" key="11">
    <source>
        <dbReference type="EMBL" id="GEU82064.1"/>
    </source>
</evidence>
<feature type="domain" description="Tf2-1-like SH3-like" evidence="10">
    <location>
        <begin position="427"/>
        <end position="477"/>
    </location>
</feature>
<dbReference type="Gene3D" id="3.10.10.10">
    <property type="entry name" value="HIV Type 1 Reverse Transcriptase, subunit A, domain 1"/>
    <property type="match status" value="1"/>
</dbReference>
<dbReference type="GO" id="GO:0003964">
    <property type="term" value="F:RNA-directed DNA polymerase activity"/>
    <property type="evidence" value="ECO:0007669"/>
    <property type="project" value="UniProtKB-KW"/>
</dbReference>
<dbReference type="PANTHER" id="PTHR24559:SF444">
    <property type="entry name" value="REVERSE TRANSCRIPTASE DOMAIN-CONTAINING PROTEIN"/>
    <property type="match status" value="1"/>
</dbReference>
<dbReference type="SUPFAM" id="SSF56672">
    <property type="entry name" value="DNA/RNA polymerases"/>
    <property type="match status" value="1"/>
</dbReference>
<accession>A0A6L2NBY6</accession>
<keyword evidence="2" id="KW-0548">Nucleotidyltransferase</keyword>
<organism evidence="11">
    <name type="scientific">Tanacetum cinerariifolium</name>
    <name type="common">Dalmatian daisy</name>
    <name type="synonym">Chrysanthemum cinerariifolium</name>
    <dbReference type="NCBI Taxonomy" id="118510"/>
    <lineage>
        <taxon>Eukaryota</taxon>
        <taxon>Viridiplantae</taxon>
        <taxon>Streptophyta</taxon>
        <taxon>Embryophyta</taxon>
        <taxon>Tracheophyta</taxon>
        <taxon>Spermatophyta</taxon>
        <taxon>Magnoliopsida</taxon>
        <taxon>eudicotyledons</taxon>
        <taxon>Gunneridae</taxon>
        <taxon>Pentapetalae</taxon>
        <taxon>asterids</taxon>
        <taxon>campanulids</taxon>
        <taxon>Asterales</taxon>
        <taxon>Asteraceae</taxon>
        <taxon>Asteroideae</taxon>
        <taxon>Anthemideae</taxon>
        <taxon>Anthemidinae</taxon>
        <taxon>Tanacetum</taxon>
    </lineage>
</organism>
<dbReference type="PANTHER" id="PTHR24559">
    <property type="entry name" value="TRANSPOSON TY3-I GAG-POL POLYPROTEIN"/>
    <property type="match status" value="1"/>
</dbReference>
<sequence length="512" mass="59286">MGRNEGFEFVRLENNFKGFFLLVLGSNSDLRSVAMKGGRVMGGSICKKGDEGGVCLVTKYCSKQGGKEVGMDWLSRPRAKIVYYEKIVQIPLSNGEILEVYGEHPEGKLKYLFPEDLPGLPSFREVEFHIDLVPEAMPIAKSPYRLAPTEMQRALSKRIDDLFNQLQGSLYFLKIDLRSGYHQLRVREEDIRKTAFRTRYGHFEFTVTPFVLTNAHTVFMDLMNRTCTYDFVVYCDALNKGFGCVLMQRNKVIAYASKEIKIHEKNYTTHDLELDAVARILEAQNEASKGVNTLGEMLKGLDKQFERKEDGGLYHAKWIWVLVYGNLRALIMSEAHAIRYSIHPEAEKMYYDLRGLYWWLRMKYEIAMAISEHDVIWVIVDRLTKSAHFLANREDYKMEIFARLYINEIVARHGVPVSLISDHESAVRFSKRSKLSPGYVRPLEVVERLGPVAYRLRLSQELVGIHDTFHVSSMKKCPADVLLEEIWIDDKLRFVEEHIEIMDREVKKLKRS</sequence>
<dbReference type="InterPro" id="IPR012337">
    <property type="entry name" value="RNaseH-like_sf"/>
</dbReference>
<dbReference type="CDD" id="cd01647">
    <property type="entry name" value="RT_LTR"/>
    <property type="match status" value="1"/>
</dbReference>
<protein>
    <submittedName>
        <fullName evidence="11">Uncharacterized protein</fullName>
    </submittedName>
</protein>